<name>A0A1I7UAV3_9PELO</name>
<feature type="signal peptide" evidence="1">
    <location>
        <begin position="1"/>
        <end position="25"/>
    </location>
</feature>
<dbReference type="PANTHER" id="PTHR21503">
    <property type="entry name" value="F-BOX-CONTAINING HYPOTHETICAL PROTEIN C.ELEGANS"/>
    <property type="match status" value="1"/>
</dbReference>
<feature type="domain" description="Sdz-33 F-box" evidence="2">
    <location>
        <begin position="244"/>
        <end position="306"/>
    </location>
</feature>
<reference evidence="4" key="1">
    <citation type="submission" date="2016-11" db="UniProtKB">
        <authorList>
            <consortium name="WormBaseParasite"/>
        </authorList>
    </citation>
    <scope>IDENTIFICATION</scope>
</reference>
<dbReference type="eggNOG" id="ENOG502R2AE">
    <property type="taxonomic scope" value="Eukaryota"/>
</dbReference>
<proteinExistence type="predicted"/>
<evidence type="ECO:0000313" key="4">
    <source>
        <dbReference type="WBParaSite" id="Csp11.Scaffold629.g16622.t3"/>
    </source>
</evidence>
<protein>
    <submittedName>
        <fullName evidence="4">FBA_2 domain-containing protein</fullName>
    </submittedName>
</protein>
<dbReference type="InterPro" id="IPR012885">
    <property type="entry name" value="F-box_Sdz-33"/>
</dbReference>
<dbReference type="AlphaFoldDB" id="A0A1I7UAV3"/>
<evidence type="ECO:0000256" key="1">
    <source>
        <dbReference type="SAM" id="SignalP"/>
    </source>
</evidence>
<dbReference type="WBParaSite" id="Csp11.Scaffold629.g16622.t3">
    <property type="protein sequence ID" value="Csp11.Scaffold629.g16622.t3"/>
    <property type="gene ID" value="Csp11.Scaffold629.g16622"/>
</dbReference>
<dbReference type="PANTHER" id="PTHR21503:SF8">
    <property type="entry name" value="F-BOX ASSOCIATED DOMAIN-CONTAINING PROTEIN-RELATED"/>
    <property type="match status" value="1"/>
</dbReference>
<feature type="chain" id="PRO_5009308663" evidence="1">
    <location>
        <begin position="26"/>
        <end position="384"/>
    </location>
</feature>
<keyword evidence="3" id="KW-1185">Reference proteome</keyword>
<keyword evidence="1" id="KW-0732">Signal</keyword>
<evidence type="ECO:0000313" key="3">
    <source>
        <dbReference type="Proteomes" id="UP000095282"/>
    </source>
</evidence>
<evidence type="ECO:0000259" key="2">
    <source>
        <dbReference type="Pfam" id="PF07735"/>
    </source>
</evidence>
<dbReference type="Pfam" id="PF07735">
    <property type="entry name" value="FBA_2"/>
    <property type="match status" value="1"/>
</dbReference>
<accession>A0A1I7UAV3</accession>
<organism evidence="3 4">
    <name type="scientific">Caenorhabditis tropicalis</name>
    <dbReference type="NCBI Taxonomy" id="1561998"/>
    <lineage>
        <taxon>Eukaryota</taxon>
        <taxon>Metazoa</taxon>
        <taxon>Ecdysozoa</taxon>
        <taxon>Nematoda</taxon>
        <taxon>Chromadorea</taxon>
        <taxon>Rhabditida</taxon>
        <taxon>Rhabditina</taxon>
        <taxon>Rhabditomorpha</taxon>
        <taxon>Rhabditoidea</taxon>
        <taxon>Rhabditidae</taxon>
        <taxon>Peloderinae</taxon>
        <taxon>Caenorhabditis</taxon>
    </lineage>
</organism>
<sequence>MFQSVSMSILLQLLDFLLFPFYLFVFPTQQSNTSIRSIRPISLFCLPQLAYKNVIDLMTSSEQVILSLCSQRTNTIVKNIRHRPKSLEFATFDSNCVKVATEQFETMSDPKMSITVIKAIKTSKYYFGPAETVLVGRHSVPAKVINTWNGNHYIITYWEDEDFGLRMIADYICDLFGVDLTYATIRNDHRRMLDWLLNRQSFLKCLDIRAQRQANDEDFQYVLLNNNSEFLKIEARMARHFRLKNFDNKLEFVTFSKCHWITIENLMTVDARRIEVSKEKVFTNEELNKFLKHWINGENPRFKQIRLYLKTANEETYFNGINVVEGTPGVRQYKGLYGFNIFINHGAYIVRIDGTKASFGVSANDAFILVVWPDSTGRTYESFD</sequence>
<dbReference type="Proteomes" id="UP000095282">
    <property type="component" value="Unplaced"/>
</dbReference>